<gene>
    <name evidence="1" type="ORF">FJTKL_13488</name>
</gene>
<dbReference type="Proteomes" id="UP001600888">
    <property type="component" value="Unassembled WGS sequence"/>
</dbReference>
<comment type="caution">
    <text evidence="1">The sequence shown here is derived from an EMBL/GenBank/DDBJ whole genome shotgun (WGS) entry which is preliminary data.</text>
</comment>
<dbReference type="EMBL" id="JBAWTH010000076">
    <property type="protein sequence ID" value="KAL2279418.1"/>
    <property type="molecule type" value="Genomic_DNA"/>
</dbReference>
<organism evidence="1 2">
    <name type="scientific">Diaporthe vaccinii</name>
    <dbReference type="NCBI Taxonomy" id="105482"/>
    <lineage>
        <taxon>Eukaryota</taxon>
        <taxon>Fungi</taxon>
        <taxon>Dikarya</taxon>
        <taxon>Ascomycota</taxon>
        <taxon>Pezizomycotina</taxon>
        <taxon>Sordariomycetes</taxon>
        <taxon>Sordariomycetidae</taxon>
        <taxon>Diaporthales</taxon>
        <taxon>Diaporthaceae</taxon>
        <taxon>Diaporthe</taxon>
        <taxon>Diaporthe eres species complex</taxon>
    </lineage>
</organism>
<evidence type="ECO:0000313" key="1">
    <source>
        <dbReference type="EMBL" id="KAL2279418.1"/>
    </source>
</evidence>
<protein>
    <submittedName>
        <fullName evidence="1">Uncharacterized protein</fullName>
    </submittedName>
</protein>
<accession>A0ABR4EAK2</accession>
<proteinExistence type="predicted"/>
<reference evidence="1 2" key="1">
    <citation type="submission" date="2024-03" db="EMBL/GenBank/DDBJ databases">
        <title>A high-quality draft genome sequence of Diaporthe vaccinii, a causative agent of upright dieback and viscid rot disease in cranberry plants.</title>
        <authorList>
            <person name="Sarrasin M."/>
            <person name="Lang B.F."/>
            <person name="Burger G."/>
        </authorList>
    </citation>
    <scope>NUCLEOTIDE SEQUENCE [LARGE SCALE GENOMIC DNA]</scope>
    <source>
        <strain evidence="1 2">IS7</strain>
    </source>
</reference>
<evidence type="ECO:0000313" key="2">
    <source>
        <dbReference type="Proteomes" id="UP001600888"/>
    </source>
</evidence>
<keyword evidence="2" id="KW-1185">Reference proteome</keyword>
<sequence>MIISVGAKELHHNPSVFDTPSPSAPFPQTAKMGFTDLVSDAGLSVLNSYLATRSYIVGYVAAPSHLLHCIHRLNPLSHFP</sequence>
<name>A0ABR4EAK2_9PEZI</name>